<dbReference type="SUPFAM" id="SSF48403">
    <property type="entry name" value="Ankyrin repeat"/>
    <property type="match status" value="1"/>
</dbReference>
<evidence type="ECO:0000313" key="4">
    <source>
        <dbReference type="EMBL" id="OWK38516.1"/>
    </source>
</evidence>
<dbReference type="PROSITE" id="PS50297">
    <property type="entry name" value="ANK_REP_REGION"/>
    <property type="match status" value="1"/>
</dbReference>
<protein>
    <submittedName>
        <fullName evidence="4">Ankyrin repeat protein</fullName>
    </submittedName>
</protein>
<dbReference type="Gene3D" id="1.25.40.20">
    <property type="entry name" value="Ankyrin repeat-containing domain"/>
    <property type="match status" value="1"/>
</dbReference>
<evidence type="ECO:0000256" key="2">
    <source>
        <dbReference type="ARBA" id="ARBA00023043"/>
    </source>
</evidence>
<dbReference type="EMBL" id="NIDE01000014">
    <property type="protein sequence ID" value="OWK38516.1"/>
    <property type="molecule type" value="Genomic_DNA"/>
</dbReference>
<dbReference type="PANTHER" id="PTHR24171:SF9">
    <property type="entry name" value="ANKYRIN REPEAT DOMAIN-CONTAINING PROTEIN 39"/>
    <property type="match status" value="1"/>
</dbReference>
<keyword evidence="1" id="KW-0677">Repeat</keyword>
<keyword evidence="5" id="KW-1185">Reference proteome</keyword>
<gene>
    <name evidence="4" type="ORF">FRUB_07636</name>
</gene>
<reference evidence="5" key="1">
    <citation type="submission" date="2017-06" db="EMBL/GenBank/DDBJ databases">
        <title>Genome analysis of Fimbriiglobus ruber SP5, the first member of the order Planctomycetales with confirmed chitinolytic capability.</title>
        <authorList>
            <person name="Ravin N.V."/>
            <person name="Rakitin A.L."/>
            <person name="Ivanova A.A."/>
            <person name="Beletsky A.V."/>
            <person name="Kulichevskaya I.S."/>
            <person name="Mardanov A.V."/>
            <person name="Dedysh S.N."/>
        </authorList>
    </citation>
    <scope>NUCLEOTIDE SEQUENCE [LARGE SCALE GENOMIC DNA]</scope>
    <source>
        <strain evidence="5">SP5</strain>
    </source>
</reference>
<dbReference type="Pfam" id="PF12796">
    <property type="entry name" value="Ank_2"/>
    <property type="match status" value="1"/>
</dbReference>
<dbReference type="AlphaFoldDB" id="A0A225DM10"/>
<dbReference type="InterPro" id="IPR036770">
    <property type="entry name" value="Ankyrin_rpt-contain_sf"/>
</dbReference>
<dbReference type="PROSITE" id="PS50088">
    <property type="entry name" value="ANK_REPEAT"/>
    <property type="match status" value="1"/>
</dbReference>
<evidence type="ECO:0000256" key="1">
    <source>
        <dbReference type="ARBA" id="ARBA00022737"/>
    </source>
</evidence>
<evidence type="ECO:0000313" key="5">
    <source>
        <dbReference type="Proteomes" id="UP000214646"/>
    </source>
</evidence>
<proteinExistence type="predicted"/>
<dbReference type="InterPro" id="IPR002110">
    <property type="entry name" value="Ankyrin_rpt"/>
</dbReference>
<accession>A0A225DM10</accession>
<comment type="caution">
    <text evidence="4">The sequence shown here is derived from an EMBL/GenBank/DDBJ whole genome shotgun (WGS) entry which is preliminary data.</text>
</comment>
<dbReference type="PANTHER" id="PTHR24171">
    <property type="entry name" value="ANKYRIN REPEAT DOMAIN-CONTAINING PROTEIN 39-RELATED"/>
    <property type="match status" value="1"/>
</dbReference>
<dbReference type="RefSeq" id="WP_161967855.1">
    <property type="nucleotide sequence ID" value="NZ_NIDE01000014.1"/>
</dbReference>
<name>A0A225DM10_9BACT</name>
<dbReference type="Proteomes" id="UP000214646">
    <property type="component" value="Unassembled WGS sequence"/>
</dbReference>
<feature type="repeat" description="ANK" evidence="3">
    <location>
        <begin position="69"/>
        <end position="101"/>
    </location>
</feature>
<dbReference type="OrthoDB" id="211931at2"/>
<keyword evidence="2 3" id="KW-0040">ANK repeat</keyword>
<dbReference type="SMART" id="SM00248">
    <property type="entry name" value="ANK"/>
    <property type="match status" value="3"/>
</dbReference>
<sequence length="134" mass="13668">MSLDLFDAIERHDLSRLASLLSAGADPNADHPDQPSWVPLKAAAEDGVLGAVVLLLRHGADADGGRQPGGTTPLIVATLNSRVEVAQLLLAAGADPSTCDDEGDTPLSLCIGQGDHATAELLRLCGAGAEPDRG</sequence>
<organism evidence="4 5">
    <name type="scientific">Fimbriiglobus ruber</name>
    <dbReference type="NCBI Taxonomy" id="1908690"/>
    <lineage>
        <taxon>Bacteria</taxon>
        <taxon>Pseudomonadati</taxon>
        <taxon>Planctomycetota</taxon>
        <taxon>Planctomycetia</taxon>
        <taxon>Gemmatales</taxon>
        <taxon>Gemmataceae</taxon>
        <taxon>Fimbriiglobus</taxon>
    </lineage>
</organism>
<evidence type="ECO:0000256" key="3">
    <source>
        <dbReference type="PROSITE-ProRule" id="PRU00023"/>
    </source>
</evidence>